<protein>
    <submittedName>
        <fullName evidence="2">Type I restriction-modification enzyme subunit M</fullName>
    </submittedName>
</protein>
<evidence type="ECO:0000313" key="3">
    <source>
        <dbReference type="Proteomes" id="UP000003026"/>
    </source>
</evidence>
<proteinExistence type="predicted"/>
<comment type="caution">
    <text evidence="2">The sequence shown here is derived from an EMBL/GenBank/DDBJ whole genome shotgun (WGS) entry which is preliminary data.</text>
</comment>
<sequence length="213" mass="24847">MLFLTPLKDKNKKANYLEEPDFVIQKTYYKSDLIPKNLIKQRFFEKETKELEELENALNEKEALLDEFIEEHSNEEGLFDGLKINESVLKKELKNATDLEDKQILKTALELLEAKNKALKMKNKAYEELELKAFHQYKNLEINEIKDLIIKDKWLNSLKNALENKIQKRTNAFISALNGIISSYSNSLLELDKKVKESESKVLEHLKDLGLMG</sequence>
<dbReference type="AlphaFoldDB" id="J0J3A5"/>
<keyword evidence="1" id="KW-0175">Coiled coil</keyword>
<accession>J0J3A5</accession>
<dbReference type="Proteomes" id="UP000003026">
    <property type="component" value="Unassembled WGS sequence"/>
</dbReference>
<name>J0J3A5_HELPX</name>
<dbReference type="EMBL" id="AKNW01000017">
    <property type="protein sequence ID" value="EJB32127.1"/>
    <property type="molecule type" value="Genomic_DNA"/>
</dbReference>
<reference evidence="2 3" key="1">
    <citation type="submission" date="2012-04" db="EMBL/GenBank/DDBJ databases">
        <title>Genome sequence of Helicobacter pylori NQ4044.</title>
        <authorList>
            <person name="Blanchard T.G."/>
            <person name="Czinn S.J."/>
            <person name="McCracken C."/>
            <person name="Abolude K."/>
            <person name="Maroo A."/>
            <person name="Santana-Cruz I."/>
            <person name="Tallon L.J."/>
            <person name="Ficke F.W.F."/>
        </authorList>
    </citation>
    <scope>NUCLEOTIDE SEQUENCE [LARGE SCALE GENOMIC DNA]</scope>
    <source>
        <strain evidence="2 3">NQ4044</strain>
    </source>
</reference>
<feature type="coiled-coil region" evidence="1">
    <location>
        <begin position="102"/>
        <end position="132"/>
    </location>
</feature>
<evidence type="ECO:0000256" key="1">
    <source>
        <dbReference type="SAM" id="Coils"/>
    </source>
</evidence>
<evidence type="ECO:0000313" key="2">
    <source>
        <dbReference type="EMBL" id="EJB32127.1"/>
    </source>
</evidence>
<dbReference type="PATRIC" id="fig|992028.3.peg.1752"/>
<organism evidence="2 3">
    <name type="scientific">Helicobacter pylori NQ4044</name>
    <dbReference type="NCBI Taxonomy" id="992028"/>
    <lineage>
        <taxon>Bacteria</taxon>
        <taxon>Pseudomonadati</taxon>
        <taxon>Campylobacterota</taxon>
        <taxon>Epsilonproteobacteria</taxon>
        <taxon>Campylobacterales</taxon>
        <taxon>Helicobacteraceae</taxon>
        <taxon>Helicobacter</taxon>
    </lineage>
</organism>
<gene>
    <name evidence="2" type="ORF">HPNQ4044_1808</name>
</gene>
<feature type="coiled-coil region" evidence="1">
    <location>
        <begin position="44"/>
        <end position="71"/>
    </location>
</feature>